<dbReference type="InterPro" id="IPR007867">
    <property type="entry name" value="GMC_OxRtase_C"/>
</dbReference>
<reference evidence="4 5" key="1">
    <citation type="journal article" date="2024" name="J. Plant Pathol.">
        <title>Sequence and assembly of the genome of Seiridium unicorne, isolate CBS 538.82, causal agent of cypress canker disease.</title>
        <authorList>
            <person name="Scali E."/>
            <person name="Rocca G.D."/>
            <person name="Danti R."/>
            <person name="Garbelotto M."/>
            <person name="Barberini S."/>
            <person name="Baroncelli R."/>
            <person name="Emiliani G."/>
        </authorList>
    </citation>
    <scope>NUCLEOTIDE SEQUENCE [LARGE SCALE GENOMIC DNA]</scope>
    <source>
        <strain evidence="4 5">BM-138-508</strain>
    </source>
</reference>
<dbReference type="PANTHER" id="PTHR11552">
    <property type="entry name" value="GLUCOSE-METHANOL-CHOLINE GMC OXIDOREDUCTASE"/>
    <property type="match status" value="1"/>
</dbReference>
<name>A0ABR2UX43_9PEZI</name>
<proteinExistence type="inferred from homology"/>
<dbReference type="InterPro" id="IPR036188">
    <property type="entry name" value="FAD/NAD-bd_sf"/>
</dbReference>
<feature type="signal peptide" evidence="2">
    <location>
        <begin position="1"/>
        <end position="17"/>
    </location>
</feature>
<sequence length="621" mass="66446">MFSPLVTISLLASSVAARCVERYTNDSSTQYDYLIVGGGLTGLVAATRLSEDPNVSVLVLEYGDFDRSNTTQIPYYGTTLNTASMRAVQTAPEPYLNDTVFSIYTGAVPGGGSQVNGMQWDYPSKADIDSWEVLGNPGWGWDGLLPYFKKSNTFTPPDPEIEALFNYTYDPTNPASAYGNAGLAQVSPPEWQWPDMYTVKAGLAELDVPFIAEHSEGNSVGQYWTGADINPVNKTRSSSLYGYYDTVSNRPNLKLLTLHQATEILFASNSSSLVATGVKALDRSTNTTVEFTAKKEVILAAGAVWTPHLLQLSGIGPEAVLEAAGIATKLDMPAVGSNFQDHPVMYLQWTINNTFPAATSLTTNTTFWNEAVRQYYDEHTGPLTKASASYLAMLNLSAVAGPEEAGILLSALEAQDEGAYLPDIYSSNPALVAGYEAQRASLTTDIRSGAVGVLELPVTGAGRTANALGKTFSRGTVHLNASNPYGDPVLQYNALQNPFDKSLMSVFVSWSRKLWATNAVASLNPVETVPGPAATTEEEILAAVLASPGVTFSPSFAHPSCTCPMMPEELGGVVNSELLVYGTQNLSIIDASIIPIVPASHLQSVMYGIAEKASDIIKSRT</sequence>
<dbReference type="SUPFAM" id="SSF51905">
    <property type="entry name" value="FAD/NAD(P)-binding domain"/>
    <property type="match status" value="1"/>
</dbReference>
<dbReference type="Gene3D" id="3.30.560.10">
    <property type="entry name" value="Glucose Oxidase, domain 3"/>
    <property type="match status" value="1"/>
</dbReference>
<dbReference type="SUPFAM" id="SSF54373">
    <property type="entry name" value="FAD-linked reductases, C-terminal domain"/>
    <property type="match status" value="1"/>
</dbReference>
<feature type="chain" id="PRO_5046502688" evidence="2">
    <location>
        <begin position="18"/>
        <end position="621"/>
    </location>
</feature>
<organism evidence="4 5">
    <name type="scientific">Seiridium unicorne</name>
    <dbReference type="NCBI Taxonomy" id="138068"/>
    <lineage>
        <taxon>Eukaryota</taxon>
        <taxon>Fungi</taxon>
        <taxon>Dikarya</taxon>
        <taxon>Ascomycota</taxon>
        <taxon>Pezizomycotina</taxon>
        <taxon>Sordariomycetes</taxon>
        <taxon>Xylariomycetidae</taxon>
        <taxon>Amphisphaeriales</taxon>
        <taxon>Sporocadaceae</taxon>
        <taxon>Seiridium</taxon>
    </lineage>
</organism>
<evidence type="ECO:0000256" key="2">
    <source>
        <dbReference type="SAM" id="SignalP"/>
    </source>
</evidence>
<evidence type="ECO:0000313" key="5">
    <source>
        <dbReference type="Proteomes" id="UP001408356"/>
    </source>
</evidence>
<dbReference type="Pfam" id="PF00732">
    <property type="entry name" value="GMC_oxred_N"/>
    <property type="match status" value="1"/>
</dbReference>
<feature type="domain" description="Glucose-methanol-choline oxidoreductase N-terminal" evidence="3">
    <location>
        <begin position="302"/>
        <end position="316"/>
    </location>
</feature>
<accession>A0ABR2UX43</accession>
<dbReference type="InterPro" id="IPR000172">
    <property type="entry name" value="GMC_OxRdtase_N"/>
</dbReference>
<evidence type="ECO:0000313" key="4">
    <source>
        <dbReference type="EMBL" id="KAK9418841.1"/>
    </source>
</evidence>
<gene>
    <name evidence="4" type="ORF">SUNI508_07613</name>
</gene>
<dbReference type="Pfam" id="PF05199">
    <property type="entry name" value="GMC_oxred_C"/>
    <property type="match status" value="1"/>
</dbReference>
<dbReference type="PIRSF" id="PIRSF000137">
    <property type="entry name" value="Alcohol_oxidase"/>
    <property type="match status" value="1"/>
</dbReference>
<dbReference type="Gene3D" id="3.50.50.60">
    <property type="entry name" value="FAD/NAD(P)-binding domain"/>
    <property type="match status" value="1"/>
</dbReference>
<evidence type="ECO:0000259" key="3">
    <source>
        <dbReference type="PROSITE" id="PS00624"/>
    </source>
</evidence>
<keyword evidence="5" id="KW-1185">Reference proteome</keyword>
<dbReference type="Proteomes" id="UP001408356">
    <property type="component" value="Unassembled WGS sequence"/>
</dbReference>
<comment type="similarity">
    <text evidence="1">Belongs to the GMC oxidoreductase family.</text>
</comment>
<evidence type="ECO:0000256" key="1">
    <source>
        <dbReference type="ARBA" id="ARBA00010790"/>
    </source>
</evidence>
<keyword evidence="2" id="KW-0732">Signal</keyword>
<dbReference type="PROSITE" id="PS00624">
    <property type="entry name" value="GMC_OXRED_2"/>
    <property type="match status" value="1"/>
</dbReference>
<dbReference type="InterPro" id="IPR012132">
    <property type="entry name" value="GMC_OxRdtase"/>
</dbReference>
<dbReference type="EMBL" id="JARVKF010000342">
    <property type="protein sequence ID" value="KAK9418841.1"/>
    <property type="molecule type" value="Genomic_DNA"/>
</dbReference>
<comment type="caution">
    <text evidence="4">The sequence shown here is derived from an EMBL/GenBank/DDBJ whole genome shotgun (WGS) entry which is preliminary data.</text>
</comment>
<dbReference type="PANTHER" id="PTHR11552:SF115">
    <property type="entry name" value="DEHYDROGENASE XPTC-RELATED"/>
    <property type="match status" value="1"/>
</dbReference>
<protein>
    <submittedName>
        <fullName evidence="4">Choline dehydrogenase</fullName>
    </submittedName>
</protein>